<dbReference type="Proteomes" id="UP001145799">
    <property type="component" value="Unassembled WGS sequence"/>
</dbReference>
<dbReference type="Proteomes" id="UP001183604">
    <property type="component" value="Unassembled WGS sequence"/>
</dbReference>
<dbReference type="EMBL" id="JAPZVQ010000001">
    <property type="protein sequence ID" value="MDA1383706.1"/>
    <property type="molecule type" value="Genomic_DNA"/>
</dbReference>
<gene>
    <name evidence="3" type="ORF">J2S69_005022</name>
    <name evidence="2" type="ORF">O2L01_01820</name>
</gene>
<feature type="domain" description="Beta-lactamase-related" evidence="1">
    <location>
        <begin position="22"/>
        <end position="352"/>
    </location>
</feature>
<reference evidence="3 5" key="2">
    <citation type="submission" date="2023-07" db="EMBL/GenBank/DDBJ databases">
        <title>Sequencing the genomes of 1000 actinobacteria strains.</title>
        <authorList>
            <person name="Klenk H.-P."/>
        </authorList>
    </citation>
    <scope>NUCLEOTIDE SEQUENCE [LARGE SCALE GENOMIC DNA]</scope>
    <source>
        <strain evidence="3 5">DSM 44724</strain>
    </source>
</reference>
<evidence type="ECO:0000313" key="4">
    <source>
        <dbReference type="Proteomes" id="UP001145799"/>
    </source>
</evidence>
<evidence type="ECO:0000313" key="3">
    <source>
        <dbReference type="EMBL" id="MDR7341303.1"/>
    </source>
</evidence>
<evidence type="ECO:0000313" key="5">
    <source>
        <dbReference type="Proteomes" id="UP001183604"/>
    </source>
</evidence>
<dbReference type="Gene3D" id="3.40.710.10">
    <property type="entry name" value="DD-peptidase/beta-lactamase superfamily"/>
    <property type="match status" value="1"/>
</dbReference>
<dbReference type="InterPro" id="IPR012338">
    <property type="entry name" value="Beta-lactam/transpept-like"/>
</dbReference>
<keyword evidence="2" id="KW-0378">Hydrolase</keyword>
<dbReference type="SUPFAM" id="SSF56601">
    <property type="entry name" value="beta-lactamase/transpeptidase-like"/>
    <property type="match status" value="1"/>
</dbReference>
<dbReference type="PANTHER" id="PTHR43319:SF3">
    <property type="entry name" value="BETA-LACTAMASE-RELATED DOMAIN-CONTAINING PROTEIN"/>
    <property type="match status" value="1"/>
</dbReference>
<protein>
    <submittedName>
        <fullName evidence="3">CubicO group peptidase (Beta-lactamase class C family)</fullName>
    </submittedName>
    <submittedName>
        <fullName evidence="2">Serine hydrolase</fullName>
    </submittedName>
</protein>
<dbReference type="RefSeq" id="WP_270119870.1">
    <property type="nucleotide sequence ID" value="NZ_BAAAOM010000001.1"/>
</dbReference>
<evidence type="ECO:0000259" key="1">
    <source>
        <dbReference type="Pfam" id="PF00144"/>
    </source>
</evidence>
<dbReference type="GO" id="GO:0016787">
    <property type="term" value="F:hydrolase activity"/>
    <property type="evidence" value="ECO:0007669"/>
    <property type="project" value="UniProtKB-KW"/>
</dbReference>
<dbReference type="InterPro" id="IPR052907">
    <property type="entry name" value="Beta-lactamase/esterase"/>
</dbReference>
<proteinExistence type="predicted"/>
<name>A0A9X3PDY1_9ACTN</name>
<sequence length="375" mass="39764">MAPPPEIHGHADAGFGPLADAFRANFAERGEIGAACAVYLGGRQVVDLWGGSAGAGRSWQADTPAPVFSVTKALLSISAYMLRERGLLDLDAPVAAYWPEFAQRGKERITLRQALSHRAGLPRLDEDLTPADAAAWHPVIRAIERQAPLWEPGTAYRYHPLTFGWLIGEPIRRVTGLTPGQFLAAEIAGPLRADAWLGLPAGHRDCVARIQTVHPAPSPDAPIDRAISLGRVFPGGVFAEHGGVNDLVLRPLEIPGGGAVATAAGIARMLAATVGEVDGVRLLGDDSVRDALTVRSEGLDWEGNPANRFSTGFMVNGAPWRPLLSDASFGHDGACGQLAFADADANLGFGYVNGSWLAEDMRAERLVLALRECLG</sequence>
<dbReference type="Pfam" id="PF00144">
    <property type="entry name" value="Beta-lactamase"/>
    <property type="match status" value="1"/>
</dbReference>
<evidence type="ECO:0000313" key="2">
    <source>
        <dbReference type="EMBL" id="MDA1383706.1"/>
    </source>
</evidence>
<dbReference type="EMBL" id="JAVDYD010000001">
    <property type="protein sequence ID" value="MDR7341303.1"/>
    <property type="molecule type" value="Genomic_DNA"/>
</dbReference>
<dbReference type="AlphaFoldDB" id="A0A9X3PDY1"/>
<comment type="caution">
    <text evidence="2">The sequence shown here is derived from an EMBL/GenBank/DDBJ whole genome shotgun (WGS) entry which is preliminary data.</text>
</comment>
<organism evidence="2 4">
    <name type="scientific">Glycomyces lechevalierae</name>
    <dbReference type="NCBI Taxonomy" id="256034"/>
    <lineage>
        <taxon>Bacteria</taxon>
        <taxon>Bacillati</taxon>
        <taxon>Actinomycetota</taxon>
        <taxon>Actinomycetes</taxon>
        <taxon>Glycomycetales</taxon>
        <taxon>Glycomycetaceae</taxon>
        <taxon>Glycomyces</taxon>
    </lineage>
</organism>
<accession>A0A9X3PDY1</accession>
<keyword evidence="5" id="KW-1185">Reference proteome</keyword>
<reference evidence="2" key="1">
    <citation type="submission" date="2022-12" db="EMBL/GenBank/DDBJ databases">
        <title>Gycomyces niveus sp.nov., a novel actinomycete isolated from soil in Shouguang.</title>
        <authorList>
            <person name="Yang X."/>
        </authorList>
    </citation>
    <scope>NUCLEOTIDE SEQUENCE</scope>
    <source>
        <strain evidence="2">DSM 44724</strain>
    </source>
</reference>
<dbReference type="InterPro" id="IPR001466">
    <property type="entry name" value="Beta-lactam-related"/>
</dbReference>
<dbReference type="PANTHER" id="PTHR43319">
    <property type="entry name" value="BETA-LACTAMASE-RELATED"/>
    <property type="match status" value="1"/>
</dbReference>